<reference evidence="3" key="1">
    <citation type="submission" date="2022-11" db="UniProtKB">
        <authorList>
            <consortium name="WormBaseParasite"/>
        </authorList>
    </citation>
    <scope>IDENTIFICATION</scope>
</reference>
<evidence type="ECO:0000256" key="1">
    <source>
        <dbReference type="SAM" id="MobiDB-lite"/>
    </source>
</evidence>
<feature type="compositionally biased region" description="Basic and acidic residues" evidence="1">
    <location>
        <begin position="12"/>
        <end position="30"/>
    </location>
</feature>
<evidence type="ECO:0000313" key="2">
    <source>
        <dbReference type="Proteomes" id="UP000887581"/>
    </source>
</evidence>
<proteinExistence type="predicted"/>
<dbReference type="WBParaSite" id="sdigi.contig93.g4145.t1">
    <property type="protein sequence ID" value="sdigi.contig93.g4145.t1"/>
    <property type="gene ID" value="sdigi.contig93.g4145"/>
</dbReference>
<feature type="region of interest" description="Disordered" evidence="1">
    <location>
        <begin position="1"/>
        <end position="35"/>
    </location>
</feature>
<protein>
    <submittedName>
        <fullName evidence="3">Uncharacterized protein</fullName>
    </submittedName>
</protein>
<dbReference type="AlphaFoldDB" id="A0A915Q4A9"/>
<sequence>MSQHRLSSSRRQSRDRDRERGNSGRDERSQRIRTLGNNDRRVISIVLLRVVPQLVKVVTDDS</sequence>
<keyword evidence="2" id="KW-1185">Reference proteome</keyword>
<evidence type="ECO:0000313" key="3">
    <source>
        <dbReference type="WBParaSite" id="sdigi.contig93.g4145.t1"/>
    </source>
</evidence>
<name>A0A915Q4A9_9BILA</name>
<dbReference type="Proteomes" id="UP000887581">
    <property type="component" value="Unplaced"/>
</dbReference>
<organism evidence="2 3">
    <name type="scientific">Setaria digitata</name>
    <dbReference type="NCBI Taxonomy" id="48799"/>
    <lineage>
        <taxon>Eukaryota</taxon>
        <taxon>Metazoa</taxon>
        <taxon>Ecdysozoa</taxon>
        <taxon>Nematoda</taxon>
        <taxon>Chromadorea</taxon>
        <taxon>Rhabditida</taxon>
        <taxon>Spirurina</taxon>
        <taxon>Spiruromorpha</taxon>
        <taxon>Filarioidea</taxon>
        <taxon>Setariidae</taxon>
        <taxon>Setaria</taxon>
    </lineage>
</organism>
<accession>A0A915Q4A9</accession>